<protein>
    <submittedName>
        <fullName evidence="10">Basic amino acid ABC transporter substrate-binding protein</fullName>
    </submittedName>
</protein>
<evidence type="ECO:0000259" key="8">
    <source>
        <dbReference type="SMART" id="SM00062"/>
    </source>
</evidence>
<evidence type="ECO:0000313" key="10">
    <source>
        <dbReference type="EMBL" id="GGJ94624.1"/>
    </source>
</evidence>
<dbReference type="InterPro" id="IPR001320">
    <property type="entry name" value="Iontro_rcpt_C"/>
</dbReference>
<dbReference type="EMBL" id="BMOF01000006">
    <property type="protein sequence ID" value="GGJ94624.1"/>
    <property type="molecule type" value="Genomic_DNA"/>
</dbReference>
<keyword evidence="4" id="KW-0564">Palmitate</keyword>
<reference evidence="10" key="2">
    <citation type="submission" date="2020-09" db="EMBL/GenBank/DDBJ databases">
        <authorList>
            <person name="Sun Q."/>
            <person name="Ohkuma M."/>
        </authorList>
    </citation>
    <scope>NUCLEOTIDE SEQUENCE</scope>
    <source>
        <strain evidence="10">JCM 14719</strain>
    </source>
</reference>
<dbReference type="SUPFAM" id="SSF53850">
    <property type="entry name" value="Periplasmic binding protein-like II"/>
    <property type="match status" value="1"/>
</dbReference>
<dbReference type="CDD" id="cd13624">
    <property type="entry name" value="PBP2_Arg_Lys_His"/>
    <property type="match status" value="1"/>
</dbReference>
<organism evidence="10 11">
    <name type="scientific">Calditerricola satsumensis</name>
    <dbReference type="NCBI Taxonomy" id="373054"/>
    <lineage>
        <taxon>Bacteria</taxon>
        <taxon>Bacillati</taxon>
        <taxon>Bacillota</taxon>
        <taxon>Bacilli</taxon>
        <taxon>Bacillales</taxon>
        <taxon>Bacillaceae</taxon>
        <taxon>Calditerricola</taxon>
    </lineage>
</organism>
<evidence type="ECO:0000313" key="11">
    <source>
        <dbReference type="Proteomes" id="UP000637720"/>
    </source>
</evidence>
<dbReference type="InterPro" id="IPR001638">
    <property type="entry name" value="Solute-binding_3/MltF_N"/>
</dbReference>
<evidence type="ECO:0000256" key="6">
    <source>
        <dbReference type="RuleBase" id="RU003744"/>
    </source>
</evidence>
<dbReference type="Gene3D" id="3.40.190.10">
    <property type="entry name" value="Periplasmic binding protein-like II"/>
    <property type="match status" value="2"/>
</dbReference>
<name>A0A8J3B494_9BACI</name>
<feature type="signal peptide" evidence="7">
    <location>
        <begin position="1"/>
        <end position="20"/>
    </location>
</feature>
<dbReference type="GO" id="GO:0016020">
    <property type="term" value="C:membrane"/>
    <property type="evidence" value="ECO:0007669"/>
    <property type="project" value="InterPro"/>
</dbReference>
<keyword evidence="5" id="KW-0449">Lipoprotein</keyword>
<keyword evidence="3 7" id="KW-0732">Signal</keyword>
<feature type="domain" description="Solute-binding protein family 3/N-terminal" evidence="8">
    <location>
        <begin position="40"/>
        <end position="265"/>
    </location>
</feature>
<comment type="caution">
    <text evidence="10">The sequence shown here is derived from an EMBL/GenBank/DDBJ whole genome shotgun (WGS) entry which is preliminary data.</text>
</comment>
<dbReference type="PROSITE" id="PS01039">
    <property type="entry name" value="SBP_BACTERIAL_3"/>
    <property type="match status" value="1"/>
</dbReference>
<dbReference type="Pfam" id="PF00497">
    <property type="entry name" value="SBP_bac_3"/>
    <property type="match status" value="1"/>
</dbReference>
<dbReference type="PANTHER" id="PTHR35936:SF17">
    <property type="entry name" value="ARGININE-BINDING EXTRACELLULAR PROTEIN ARTP"/>
    <property type="match status" value="1"/>
</dbReference>
<feature type="domain" description="Ionotropic glutamate receptor C-terminal" evidence="9">
    <location>
        <begin position="40"/>
        <end position="264"/>
    </location>
</feature>
<accession>A0A8J3B494</accession>
<evidence type="ECO:0000259" key="9">
    <source>
        <dbReference type="SMART" id="SM00079"/>
    </source>
</evidence>
<reference evidence="10" key="1">
    <citation type="journal article" date="2014" name="Int. J. Syst. Evol. Microbiol.">
        <title>Complete genome sequence of Corynebacterium casei LMG S-19264T (=DSM 44701T), isolated from a smear-ripened cheese.</title>
        <authorList>
            <consortium name="US DOE Joint Genome Institute (JGI-PGF)"/>
            <person name="Walter F."/>
            <person name="Albersmeier A."/>
            <person name="Kalinowski J."/>
            <person name="Ruckert C."/>
        </authorList>
    </citation>
    <scope>NUCLEOTIDE SEQUENCE</scope>
    <source>
        <strain evidence="10">JCM 14719</strain>
    </source>
</reference>
<evidence type="ECO:0000256" key="3">
    <source>
        <dbReference type="ARBA" id="ARBA00022729"/>
    </source>
</evidence>
<dbReference type="GO" id="GO:0015276">
    <property type="term" value="F:ligand-gated monoatomic ion channel activity"/>
    <property type="evidence" value="ECO:0007669"/>
    <property type="project" value="InterPro"/>
</dbReference>
<evidence type="ECO:0000256" key="5">
    <source>
        <dbReference type="ARBA" id="ARBA00023288"/>
    </source>
</evidence>
<dbReference type="RefSeq" id="WP_188816719.1">
    <property type="nucleotide sequence ID" value="NZ_BMOF01000006.1"/>
</dbReference>
<gene>
    <name evidence="10" type="ORF">GCM10007043_05480</name>
</gene>
<sequence>MNALRRWITGFALAALVVTAAGCGTKAIDAGQAGGGSKKTIVVGTDAAYAPFEYIDASNTIVGFDIDLMKAIAKAAGFDVQFVNTVWEGIFITLQNGERDALISAITITDERKKTMDFSDPYFEATQLIAVPENADVTKFEDLKAKNLRVGVQTGTTGDVAVSKLLGKTSPNIKRYDTTPHALQALAIGEVDAVVADNAVVLHYIQSNPNAKFKVVSDPSFPKEHYGIAVKKGNKELLDKINQGLKAIKANGQYDEIYQKYFGTKK</sequence>
<comment type="similarity">
    <text evidence="2 6">Belongs to the bacterial solute-binding protein 3 family.</text>
</comment>
<evidence type="ECO:0000256" key="2">
    <source>
        <dbReference type="ARBA" id="ARBA00010333"/>
    </source>
</evidence>
<dbReference type="GO" id="GO:0030313">
    <property type="term" value="C:cell envelope"/>
    <property type="evidence" value="ECO:0007669"/>
    <property type="project" value="UniProtKB-SubCell"/>
</dbReference>
<dbReference type="Proteomes" id="UP000637720">
    <property type="component" value="Unassembled WGS sequence"/>
</dbReference>
<dbReference type="InterPro" id="IPR018313">
    <property type="entry name" value="SBP_3_CS"/>
</dbReference>
<dbReference type="PANTHER" id="PTHR35936">
    <property type="entry name" value="MEMBRANE-BOUND LYTIC MUREIN TRANSGLYCOSYLASE F"/>
    <property type="match status" value="1"/>
</dbReference>
<proteinExistence type="inferred from homology"/>
<evidence type="ECO:0000256" key="7">
    <source>
        <dbReference type="SAM" id="SignalP"/>
    </source>
</evidence>
<dbReference type="SMART" id="SM00062">
    <property type="entry name" value="PBPb"/>
    <property type="match status" value="1"/>
</dbReference>
<evidence type="ECO:0000256" key="1">
    <source>
        <dbReference type="ARBA" id="ARBA00004196"/>
    </source>
</evidence>
<dbReference type="AlphaFoldDB" id="A0A8J3B494"/>
<dbReference type="SMART" id="SM00079">
    <property type="entry name" value="PBPe"/>
    <property type="match status" value="1"/>
</dbReference>
<evidence type="ECO:0000256" key="4">
    <source>
        <dbReference type="ARBA" id="ARBA00023139"/>
    </source>
</evidence>
<comment type="subcellular location">
    <subcellularLocation>
        <location evidence="1">Cell envelope</location>
    </subcellularLocation>
</comment>
<keyword evidence="11" id="KW-1185">Reference proteome</keyword>
<feature type="chain" id="PRO_5038614680" evidence="7">
    <location>
        <begin position="21"/>
        <end position="266"/>
    </location>
</feature>
<dbReference type="PROSITE" id="PS51257">
    <property type="entry name" value="PROKAR_LIPOPROTEIN"/>
    <property type="match status" value="1"/>
</dbReference>